<comment type="similarity">
    <text evidence="1">Belongs to the glycosyltransferase 2 family.</text>
</comment>
<dbReference type="GO" id="GO:0016757">
    <property type="term" value="F:glycosyltransferase activity"/>
    <property type="evidence" value="ECO:0007669"/>
    <property type="project" value="UniProtKB-KW"/>
</dbReference>
<feature type="transmembrane region" description="Helical" evidence="4">
    <location>
        <begin position="29"/>
        <end position="48"/>
    </location>
</feature>
<feature type="transmembrane region" description="Helical" evidence="4">
    <location>
        <begin position="206"/>
        <end position="231"/>
    </location>
</feature>
<evidence type="ECO:0000256" key="3">
    <source>
        <dbReference type="ARBA" id="ARBA00022679"/>
    </source>
</evidence>
<dbReference type="SUPFAM" id="SSF53448">
    <property type="entry name" value="Nucleotide-diphospho-sugar transferases"/>
    <property type="match status" value="1"/>
</dbReference>
<feature type="transmembrane region" description="Helical" evidence="4">
    <location>
        <begin position="68"/>
        <end position="92"/>
    </location>
</feature>
<keyword evidence="2" id="KW-0328">Glycosyltransferase</keyword>
<keyword evidence="3 6" id="KW-0808">Transferase</keyword>
<name>A0A6L7G5T0_9RHOB</name>
<accession>A0A6L7G5T0</accession>
<organism evidence="6 7">
    <name type="scientific">Pseudooceanicola albus</name>
    <dbReference type="NCBI Taxonomy" id="2692189"/>
    <lineage>
        <taxon>Bacteria</taxon>
        <taxon>Pseudomonadati</taxon>
        <taxon>Pseudomonadota</taxon>
        <taxon>Alphaproteobacteria</taxon>
        <taxon>Rhodobacterales</taxon>
        <taxon>Paracoccaceae</taxon>
        <taxon>Pseudooceanicola</taxon>
    </lineage>
</organism>
<dbReference type="CDD" id="cd06423">
    <property type="entry name" value="CESA_like"/>
    <property type="match status" value="1"/>
</dbReference>
<keyword evidence="7" id="KW-1185">Reference proteome</keyword>
<reference evidence="6 7" key="1">
    <citation type="submission" date="2019-12" db="EMBL/GenBank/DDBJ databases">
        <authorList>
            <person name="Li M."/>
        </authorList>
    </citation>
    <scope>NUCLEOTIDE SEQUENCE [LARGE SCALE GENOMIC DNA]</scope>
    <source>
        <strain evidence="6 7">GBMRC 2024</strain>
    </source>
</reference>
<feature type="transmembrane region" description="Helical" evidence="4">
    <location>
        <begin position="174"/>
        <end position="194"/>
    </location>
</feature>
<dbReference type="Gene3D" id="3.90.550.10">
    <property type="entry name" value="Spore Coat Polysaccharide Biosynthesis Protein SpsA, Chain A"/>
    <property type="match status" value="1"/>
</dbReference>
<dbReference type="Pfam" id="PF00535">
    <property type="entry name" value="Glycos_transf_2"/>
    <property type="match status" value="1"/>
</dbReference>
<dbReference type="PANTHER" id="PTHR43630">
    <property type="entry name" value="POLY-BETA-1,6-N-ACETYL-D-GLUCOSAMINE SYNTHASE"/>
    <property type="match status" value="1"/>
</dbReference>
<evidence type="ECO:0000313" key="6">
    <source>
        <dbReference type="EMBL" id="MXN18023.1"/>
    </source>
</evidence>
<dbReference type="AlphaFoldDB" id="A0A6L7G5T0"/>
<protein>
    <submittedName>
        <fullName evidence="6">Glycosyltransferase</fullName>
    </submittedName>
</protein>
<feature type="transmembrane region" description="Helical" evidence="4">
    <location>
        <begin position="131"/>
        <end position="153"/>
    </location>
</feature>
<dbReference type="InterPro" id="IPR001173">
    <property type="entry name" value="Glyco_trans_2-like"/>
</dbReference>
<gene>
    <name evidence="6" type="ORF">GR170_09265</name>
</gene>
<evidence type="ECO:0000256" key="1">
    <source>
        <dbReference type="ARBA" id="ARBA00006739"/>
    </source>
</evidence>
<dbReference type="EMBL" id="WUMU01000007">
    <property type="protein sequence ID" value="MXN18023.1"/>
    <property type="molecule type" value="Genomic_DNA"/>
</dbReference>
<comment type="caution">
    <text evidence="6">The sequence shown here is derived from an EMBL/GenBank/DDBJ whole genome shotgun (WGS) entry which is preliminary data.</text>
</comment>
<dbReference type="InterPro" id="IPR029044">
    <property type="entry name" value="Nucleotide-diphossugar_trans"/>
</dbReference>
<keyword evidence="4" id="KW-0472">Membrane</keyword>
<keyword evidence="4" id="KW-1133">Transmembrane helix</keyword>
<evidence type="ECO:0000256" key="2">
    <source>
        <dbReference type="ARBA" id="ARBA00022676"/>
    </source>
</evidence>
<dbReference type="PANTHER" id="PTHR43630:SF1">
    <property type="entry name" value="POLY-BETA-1,6-N-ACETYL-D-GLUCOSAMINE SYNTHASE"/>
    <property type="match status" value="1"/>
</dbReference>
<evidence type="ECO:0000256" key="4">
    <source>
        <dbReference type="SAM" id="Phobius"/>
    </source>
</evidence>
<proteinExistence type="inferred from homology"/>
<dbReference type="Proteomes" id="UP000477911">
    <property type="component" value="Unassembled WGS sequence"/>
</dbReference>
<feature type="transmembrane region" description="Helical" evidence="4">
    <location>
        <begin position="99"/>
        <end position="119"/>
    </location>
</feature>
<evidence type="ECO:0000313" key="7">
    <source>
        <dbReference type="Proteomes" id="UP000477911"/>
    </source>
</evidence>
<sequence length="614" mass="68084">MTETDKRSEIIFDSVDSNPRRFAVAVPQWKAPATLVSFVLIAWGLLWLRGLPGMDRVFTGHDFLLTDYAGSHSIAVRIFVLAFFLAFSLFATASFLGRLMFLVDLLVTYALLCAVLDLANGVIATFGGIRYPMALTEIASGIFGFALFAFKLLERGQMPSRIQMVYRPGRTGPALVRLIVTLALAAAGACWVAALDLPLVHWLRAVSLLGGIGPGVFLFLPLFFVQIYLLGRWDDWRVQRRRIRDPFTPPLSIIVPAYNEEYIIARTIEAIDVAASNYAGPVHVLILDNNSSDRTGQIARDALAACRAATGEVLHIPTPGKSHALNAGLAAVQTEFLIRVDADTQLGRDNLARAMQYFRDPGVGCVGGMPMPPGGGPFDSARLLEVMVKHGFYSVGFTAINCVVGIPGMFVCYRTAHPRELGGFVEGMNGEDTDISLRIGEMGYLSVVDPNIRYISEVPTTYRHMREQRIRWFRSVYHISARCRDLIYSPWPTLRGKLLLPFMLVNSGRRTMLLPLFLFGLIEHFGQFNPVRPVLWSAILALLIGAPALMAIFAACANGRPGAIRAMGPYLLFRFLRAYFTLESMLSIRITPRREDLARAYLKNIVPRKPLRVA</sequence>
<keyword evidence="4" id="KW-0812">Transmembrane</keyword>
<feature type="domain" description="Glycosyltransferase 2-like" evidence="5">
    <location>
        <begin position="252"/>
        <end position="412"/>
    </location>
</feature>
<evidence type="ECO:0000259" key="5">
    <source>
        <dbReference type="Pfam" id="PF00535"/>
    </source>
</evidence>
<feature type="transmembrane region" description="Helical" evidence="4">
    <location>
        <begin position="534"/>
        <end position="557"/>
    </location>
</feature>